<evidence type="ECO:0000313" key="3">
    <source>
        <dbReference type="Proteomes" id="UP001642409"/>
    </source>
</evidence>
<keyword evidence="3" id="KW-1185">Reference proteome</keyword>
<protein>
    <submittedName>
        <fullName evidence="2">Hypothetical_protein</fullName>
    </submittedName>
</protein>
<proteinExistence type="predicted"/>
<dbReference type="AlphaFoldDB" id="A0AA86N774"/>
<dbReference type="Proteomes" id="UP001642409">
    <property type="component" value="Unassembled WGS sequence"/>
</dbReference>
<evidence type="ECO:0000313" key="1">
    <source>
        <dbReference type="EMBL" id="CAI9914160.1"/>
    </source>
</evidence>
<reference evidence="1" key="1">
    <citation type="submission" date="2023-06" db="EMBL/GenBank/DDBJ databases">
        <authorList>
            <person name="Kurt Z."/>
        </authorList>
    </citation>
    <scope>NUCLEOTIDE SEQUENCE</scope>
</reference>
<accession>A0AA86N774</accession>
<sequence length="170" mass="20254">MRSQYLSAMLQVLRIPPQSSYTNLKIAIMSAIKQIPYRKQEQIWYDLSFLLNMRVVDVQKYFELEYCQTIFQKQETLCTSFSTQWDSSANNQEPTQNTQIRVLKVPVGKKKNDKQLTVKHHKFTQEEIMMIRQLCLNSDLPEEAKLDMIQQQLEFRNQISQFSRLLQQNK</sequence>
<name>A0AA86N774_9EUKA</name>
<gene>
    <name evidence="1" type="ORF">HINF_LOCUS1805</name>
    <name evidence="2" type="ORF">HINF_LOCUS23177</name>
</gene>
<comment type="caution">
    <text evidence="1">The sequence shown here is derived from an EMBL/GenBank/DDBJ whole genome shotgun (WGS) entry which is preliminary data.</text>
</comment>
<evidence type="ECO:0000313" key="2">
    <source>
        <dbReference type="EMBL" id="CAL6012166.1"/>
    </source>
</evidence>
<organism evidence="1">
    <name type="scientific">Hexamita inflata</name>
    <dbReference type="NCBI Taxonomy" id="28002"/>
    <lineage>
        <taxon>Eukaryota</taxon>
        <taxon>Metamonada</taxon>
        <taxon>Diplomonadida</taxon>
        <taxon>Hexamitidae</taxon>
        <taxon>Hexamitinae</taxon>
        <taxon>Hexamita</taxon>
    </lineage>
</organism>
<dbReference type="EMBL" id="CAXDID020000065">
    <property type="protein sequence ID" value="CAL6012166.1"/>
    <property type="molecule type" value="Genomic_DNA"/>
</dbReference>
<reference evidence="2 3" key="2">
    <citation type="submission" date="2024-07" db="EMBL/GenBank/DDBJ databases">
        <authorList>
            <person name="Akdeniz Z."/>
        </authorList>
    </citation>
    <scope>NUCLEOTIDE SEQUENCE [LARGE SCALE GENOMIC DNA]</scope>
</reference>
<dbReference type="EMBL" id="CATOUU010000042">
    <property type="protein sequence ID" value="CAI9914160.1"/>
    <property type="molecule type" value="Genomic_DNA"/>
</dbReference>